<keyword evidence="2" id="KW-1185">Reference proteome</keyword>
<comment type="caution">
    <text evidence="1">The sequence shown here is derived from an EMBL/GenBank/DDBJ whole genome shotgun (WGS) entry which is preliminary data.</text>
</comment>
<name>A0ACB6V4I7_9ASCO</name>
<protein>
    <submittedName>
        <fullName evidence="1">Uncharacterized protein</fullName>
    </submittedName>
</protein>
<organism evidence="1 2">
    <name type="scientific">Geotrichum galactomycetum</name>
    <dbReference type="NCBI Taxonomy" id="27317"/>
    <lineage>
        <taxon>Eukaryota</taxon>
        <taxon>Fungi</taxon>
        <taxon>Dikarya</taxon>
        <taxon>Ascomycota</taxon>
        <taxon>Saccharomycotina</taxon>
        <taxon>Dipodascomycetes</taxon>
        <taxon>Dipodascales</taxon>
        <taxon>Dipodascaceae</taxon>
        <taxon>Geotrichum</taxon>
    </lineage>
</organism>
<evidence type="ECO:0000313" key="2">
    <source>
        <dbReference type="Proteomes" id="UP000744676"/>
    </source>
</evidence>
<evidence type="ECO:0000313" key="1">
    <source>
        <dbReference type="EMBL" id="KAF5097597.1"/>
    </source>
</evidence>
<dbReference type="EMBL" id="QVQA01000062">
    <property type="protein sequence ID" value="KAF5097597.1"/>
    <property type="molecule type" value="Genomic_DNA"/>
</dbReference>
<proteinExistence type="predicted"/>
<gene>
    <name evidence="1" type="ORF">D0Z00_002355</name>
</gene>
<reference evidence="1 2" key="1">
    <citation type="journal article" date="2020" name="Front. Microbiol.">
        <title>Phenotypic and Genetic Characterization of the Cheese Ripening Yeast Geotrichum candidum.</title>
        <authorList>
            <person name="Perkins V."/>
            <person name="Vignola S."/>
            <person name="Lessard M.H."/>
            <person name="Plante P.L."/>
            <person name="Corbeil J."/>
            <person name="Dugat-Bony E."/>
            <person name="Frenette M."/>
            <person name="Labrie S."/>
        </authorList>
    </citation>
    <scope>NUCLEOTIDE SEQUENCE [LARGE SCALE GENOMIC DNA]</scope>
    <source>
        <strain evidence="1 2">LMA-1147</strain>
    </source>
</reference>
<dbReference type="Proteomes" id="UP000744676">
    <property type="component" value="Unassembled WGS sequence"/>
</dbReference>
<sequence length="480" mass="52599">MIRGEGNPMPPPPNANFQQPYPSTDRSPAMQNVPIDPGQGRPGSSLGYQGQQFHPNEYNGRTMSLGGGGYMRGPPVVNGSSPPMNRKFLPSGPPGALSPNGANPMSYGGRPPMNSNQSAPMQPYPPQGPGYNVNPGYAMRSRSNSKSNSPNLSSNNMSRNNSGQTLTTTADNSPKQNPAPDNVIVEGQITGSSTIVDKAPSCSVLQSSSTFSTASSSEQKGQNKYYSSVEPPRSTGSSSFFSDNTAHNELVKRNMDLLDEVRLVTSELADSIRCEFDLPESSKIELGTADMNKDNLMMNRQDRVMLLVSMQQKLDTERRQRLVAEEILQTAYDNTTFKSAYDAIELERRAALSEQKLQNALVTNKIMAKKMDRLRKKLSKLGTSFDESDESDDDTFSKVAGVGTELAAENIVQGKPLSSVERIKTVEAQRDALREALRTLRERKDQELKESTECIRQLELKLEQEKNNSVNNNVGNYGIV</sequence>
<accession>A0ACB6V4I7</accession>